<dbReference type="AlphaFoldDB" id="A0A5E7D6K3"/>
<evidence type="ECO:0000313" key="1">
    <source>
        <dbReference type="EMBL" id="VVO12953.1"/>
    </source>
</evidence>
<proteinExistence type="predicted"/>
<protein>
    <recommendedName>
        <fullName evidence="3">RHS repeat-associated core domain-containing protein</fullName>
    </recommendedName>
</protein>
<dbReference type="SUPFAM" id="SSF56399">
    <property type="entry name" value="ADP-ribosylation"/>
    <property type="match status" value="1"/>
</dbReference>
<dbReference type="OrthoDB" id="7033486at2"/>
<dbReference type="InterPro" id="IPR022385">
    <property type="entry name" value="Rhs_assc_core"/>
</dbReference>
<sequence>MMPNRKALLCHYHYDPLDRLIDCAPVAQATTRRFYLDGRLATEIQGTEQRSIMQHDDQLLAQQQRQSGTVETRLLATDRQRSVLSLLNANPPCPLAYAPYGHRPLGNGLLSLLGFNGERADPMTGHYLLGNGYRAFNPVLMRFNSPDRWSPFGSGGLNAYAYCSGDAVNFQDPSGHSLLSALTTLASSAKPYFKTSRQPNTWNLPNYLTPKNMSQELIESVNRNQPSTKRILTSADNALNHAKLLKYNGKEVQLLTTSKNKLDIYQSNPKETIEKFQAEISYDSNSSGPTLKEVSRTRYNEALDRQSQITLQNTYILNKKLLTILVEPGKSIRS</sequence>
<dbReference type="Gene3D" id="2.180.10.10">
    <property type="entry name" value="RHS repeat-associated core"/>
    <property type="match status" value="1"/>
</dbReference>
<dbReference type="Proteomes" id="UP000326557">
    <property type="component" value="Unassembled WGS sequence"/>
</dbReference>
<gene>
    <name evidence="1" type="ORF">PS704_03597</name>
</gene>
<dbReference type="EMBL" id="CABVHP010000010">
    <property type="protein sequence ID" value="VVO12953.1"/>
    <property type="molecule type" value="Genomic_DNA"/>
</dbReference>
<dbReference type="RefSeq" id="WP_150639102.1">
    <property type="nucleotide sequence ID" value="NZ_CABVHP010000010.1"/>
</dbReference>
<accession>A0A5E7D6K3</accession>
<dbReference type="NCBIfam" id="TIGR03696">
    <property type="entry name" value="Rhs_assc_core"/>
    <property type="match status" value="1"/>
</dbReference>
<name>A0A5E7D6K3_PSEFL</name>
<reference evidence="1 2" key="1">
    <citation type="submission" date="2019-09" db="EMBL/GenBank/DDBJ databases">
        <authorList>
            <person name="Chandra G."/>
            <person name="Truman W A."/>
        </authorList>
    </citation>
    <scope>NUCLEOTIDE SEQUENCE [LARGE SCALE GENOMIC DNA]</scope>
    <source>
        <strain evidence="1">PS704</strain>
    </source>
</reference>
<evidence type="ECO:0000313" key="2">
    <source>
        <dbReference type="Proteomes" id="UP000326557"/>
    </source>
</evidence>
<evidence type="ECO:0008006" key="3">
    <source>
        <dbReference type="Google" id="ProtNLM"/>
    </source>
</evidence>
<organism evidence="1 2">
    <name type="scientific">Pseudomonas fluorescens</name>
    <dbReference type="NCBI Taxonomy" id="294"/>
    <lineage>
        <taxon>Bacteria</taxon>
        <taxon>Pseudomonadati</taxon>
        <taxon>Pseudomonadota</taxon>
        <taxon>Gammaproteobacteria</taxon>
        <taxon>Pseudomonadales</taxon>
        <taxon>Pseudomonadaceae</taxon>
        <taxon>Pseudomonas</taxon>
    </lineage>
</organism>